<feature type="region of interest" description="Disordered" evidence="3">
    <location>
        <begin position="401"/>
        <end position="422"/>
    </location>
</feature>
<dbReference type="Pfam" id="PF13812">
    <property type="entry name" value="PPR_3"/>
    <property type="match status" value="1"/>
</dbReference>
<evidence type="ECO:0000259" key="4">
    <source>
        <dbReference type="Pfam" id="PF17177"/>
    </source>
</evidence>
<dbReference type="EMBL" id="LSRX01001516">
    <property type="protein sequence ID" value="OLP79167.1"/>
    <property type="molecule type" value="Genomic_DNA"/>
</dbReference>
<feature type="compositionally biased region" description="Polar residues" evidence="3">
    <location>
        <begin position="1690"/>
        <end position="1715"/>
    </location>
</feature>
<evidence type="ECO:0000256" key="1">
    <source>
        <dbReference type="ARBA" id="ARBA00022737"/>
    </source>
</evidence>
<evidence type="ECO:0000313" key="5">
    <source>
        <dbReference type="EMBL" id="OLP79167.1"/>
    </source>
</evidence>
<feature type="region of interest" description="Disordered" evidence="3">
    <location>
        <begin position="1635"/>
        <end position="1767"/>
    </location>
</feature>
<organism evidence="5 6">
    <name type="scientific">Symbiodinium microadriaticum</name>
    <name type="common">Dinoflagellate</name>
    <name type="synonym">Zooxanthella microadriatica</name>
    <dbReference type="NCBI Taxonomy" id="2951"/>
    <lineage>
        <taxon>Eukaryota</taxon>
        <taxon>Sar</taxon>
        <taxon>Alveolata</taxon>
        <taxon>Dinophyceae</taxon>
        <taxon>Suessiales</taxon>
        <taxon>Symbiodiniaceae</taxon>
        <taxon>Symbiodinium</taxon>
    </lineage>
</organism>
<feature type="repeat" description="PPR" evidence="2">
    <location>
        <begin position="1113"/>
        <end position="1147"/>
    </location>
</feature>
<dbReference type="Gene3D" id="1.25.40.10">
    <property type="entry name" value="Tetratricopeptide repeat domain"/>
    <property type="match status" value="7"/>
</dbReference>
<dbReference type="Proteomes" id="UP000186817">
    <property type="component" value="Unassembled WGS sequence"/>
</dbReference>
<feature type="repeat" description="PPR" evidence="2">
    <location>
        <begin position="798"/>
        <end position="832"/>
    </location>
</feature>
<gene>
    <name evidence="5" type="ORF">AK812_SmicGene40583</name>
</gene>
<dbReference type="InterPro" id="IPR011990">
    <property type="entry name" value="TPR-like_helical_dom_sf"/>
</dbReference>
<reference evidence="5 6" key="1">
    <citation type="submission" date="2016-02" db="EMBL/GenBank/DDBJ databases">
        <title>Genome analysis of coral dinoflagellate symbionts highlights evolutionary adaptations to a symbiotic lifestyle.</title>
        <authorList>
            <person name="Aranda M."/>
            <person name="Li Y."/>
            <person name="Liew Y.J."/>
            <person name="Baumgarten S."/>
            <person name="Simakov O."/>
            <person name="Wilson M."/>
            <person name="Piel J."/>
            <person name="Ashoor H."/>
            <person name="Bougouffa S."/>
            <person name="Bajic V.B."/>
            <person name="Ryu T."/>
            <person name="Ravasi T."/>
            <person name="Bayer T."/>
            <person name="Micklem G."/>
            <person name="Kim H."/>
            <person name="Bhak J."/>
            <person name="Lajeunesse T.C."/>
            <person name="Voolstra C.R."/>
        </authorList>
    </citation>
    <scope>NUCLEOTIDE SEQUENCE [LARGE SCALE GENOMIC DNA]</scope>
    <source>
        <strain evidence="5 6">CCMP2467</strain>
    </source>
</reference>
<dbReference type="OrthoDB" id="185373at2759"/>
<feature type="region of interest" description="Disordered" evidence="3">
    <location>
        <begin position="1"/>
        <end position="42"/>
    </location>
</feature>
<feature type="repeat" description="PPR" evidence="2">
    <location>
        <begin position="1288"/>
        <end position="1322"/>
    </location>
</feature>
<feature type="region of interest" description="Disordered" evidence="3">
    <location>
        <begin position="251"/>
        <end position="272"/>
    </location>
</feature>
<dbReference type="InterPro" id="IPR002885">
    <property type="entry name" value="PPR_rpt"/>
</dbReference>
<feature type="compositionally biased region" description="Basic and acidic residues" evidence="3">
    <location>
        <begin position="254"/>
        <end position="272"/>
    </location>
</feature>
<evidence type="ECO:0000256" key="2">
    <source>
        <dbReference type="PROSITE-ProRule" id="PRU00708"/>
    </source>
</evidence>
<feature type="repeat" description="PPR" evidence="2">
    <location>
        <begin position="1043"/>
        <end position="1077"/>
    </location>
</feature>
<feature type="repeat" description="PPR" evidence="2">
    <location>
        <begin position="1218"/>
        <end position="1252"/>
    </location>
</feature>
<feature type="repeat" description="PPR" evidence="2">
    <location>
        <begin position="903"/>
        <end position="937"/>
    </location>
</feature>
<evidence type="ECO:0000256" key="3">
    <source>
        <dbReference type="SAM" id="MobiDB-lite"/>
    </source>
</evidence>
<keyword evidence="1" id="KW-0677">Repeat</keyword>
<feature type="repeat" description="PPR" evidence="2">
    <location>
        <begin position="1008"/>
        <end position="1042"/>
    </location>
</feature>
<feature type="repeat" description="PPR" evidence="2">
    <location>
        <begin position="1078"/>
        <end position="1112"/>
    </location>
</feature>
<proteinExistence type="predicted"/>
<sequence length="1767" mass="195234">MASERGADSEALPEVYEDSAVTSALPTHREAPVQEEARGEDEVVLPAAVKRILQLRREEDDRSDDDLSGEAAGAAGRPQPPEGWSAALRQFSEEVRHISKDAGRTQSQLEVRTFFDLQGYNLESFASKTGPEPGSLLLMYMFYSRIFEKVDRFSFLDLARASWKKGQLEHIMKLKRFLLRYDPPGVGLEVEADDQVTVQHKNLPAKSEVSTSKEVHALVDQLIEAEPALLTRKRHREGLIQLLGRLYQVETAEEERPSEPQDAAEDPKDRDELHGQSVVLTGLSGSQQAFNGEVAVVVKAKGDKQKYEVEVKGQVVKVKGKEHLLQVSSKGPLAAGAFVAIRGLRNHVELNGCVARVAECHEESQRYEVRALDSGQLFRVKKDNVILIETTPAVLAASAAMKENREPNTSPRKEGTLPATGETDDVLEVGSTVELVGLKTAQAYNGQQAEVLSVDQVRGRPWLVSQKNSPMCSAFNLQVGKQKGVEVQLFAPINFDDRLLGFRAILEWAKDFKMMPVRVPRRQLERIFVTCHAGNMPSHEKFASKITYPEFLTLVTFCGNTGEPMDLSRVDGSRFRENASKYFEAMKCHVVRSLLPAVIGSSMVSRLKPHQRLLSRSRPRPLRVHITLSLLSLRALLLDSIMAVLSSCYSFFTSSTTLNITLRTMFLAALTSMLFNAIDLRLPVPAAVEELTVVVVLLALELGLSRRQDSTTKKSKPCPGERRVYEDVTGLAGRLQAAAKAGDTDAAEALMERILGEGTKPSLVCYGALISAFAKAGDVKRAEYWLEALEASGVGSPNGICLNMLISACAKANAVDRAEYWLVKMPSLGLSPDVMSYNAVIDACARTGDVVRAERWLEKMKASGTTPNVVSYSSVLHACARSCDASLAERWLERMSKEGAEPNAICYNAVINAWCKEGNTRRAAHWLEQMSQRGVQPTVNSYSTIIDKLAKAGDIDGAETWLMRMAEAGVEADAVSYNMLFSACSKMGDSVRAGKLFDQMMQRKVTPNTICFNLIINTHSRQGDFYAVLRRLRQMREQGIQADRVSFNTSLKAFSRCSDCKAVEKLLEEMQSAGVKPDVGAYNTFIAVCMRAKDASKAEEWLCRMTSAGVQADAVSYCTMIDAFAQSGDLHRAEKWLEKMERSGLQVGATTYGLLISTVAKMGDVGRVERIFERMDRANVEVNGSTYNALISACARKGDVDRAEFWLKKLLKSNAQADVASYSSVIHACAKANSLRRAEAWIEQMEHDGIPANVVTYNSVINACARCGDATRAEYWFQKMTAQGVQPGVLTFNSLVNACAKALDVDRAEKWLQEMPQHNVQPDDVSYSTVIHACGTAQEPERAEQWMKLMISSLSSQGEKPGSFCYNSIAQAWVRAGDVDRAMHWLSEAERLGVEVSSASLNGVVSALTRARRHSEVELWSSKVRKGDRGDRGERRYPQRLEQVKRLATFLCLNNSKKVKLHLHNAYRDTHFWKLSDGADFQKEARAAEMRSRPHYEVGCLEIDTEITAAKKFLEKFTWTNPDNLWEEFEAPFLDMGASVLNQKSKRFKLQIINRALVLAKLSIQLSNTGPLRLPWKDCMVGPGQHVNVLIDTAPIECGEWRGAIRVLGSWAGFFGNVEGEVCIPTYFRVQTQQKDKDAGRTLPVHAPRPFRPGSANRIWIDPATLHPQQLRSPTPLRLRPASSSASSAKQESQQGYRPGSSRTGVSTAVPSSRPLSALGPPSSRGCCSASAVPSSRSQAGRHVAAPLPPSAPQVDHSITFRKGDIR</sequence>
<dbReference type="Pfam" id="PF01535">
    <property type="entry name" value="PPR"/>
    <property type="match status" value="1"/>
</dbReference>
<keyword evidence="6" id="KW-1185">Reference proteome</keyword>
<feature type="repeat" description="PPR" evidence="2">
    <location>
        <begin position="868"/>
        <end position="902"/>
    </location>
</feature>
<feature type="repeat" description="PPR" evidence="2">
    <location>
        <begin position="1362"/>
        <end position="1396"/>
    </location>
</feature>
<feature type="repeat" description="PPR" evidence="2">
    <location>
        <begin position="833"/>
        <end position="867"/>
    </location>
</feature>
<comment type="caution">
    <text evidence="5">The sequence shown here is derived from an EMBL/GenBank/DDBJ whole genome shotgun (WGS) entry which is preliminary data.</text>
</comment>
<feature type="repeat" description="PPR" evidence="2">
    <location>
        <begin position="973"/>
        <end position="1007"/>
    </location>
</feature>
<feature type="repeat" description="PPR" evidence="2">
    <location>
        <begin position="938"/>
        <end position="972"/>
    </location>
</feature>
<dbReference type="SUPFAM" id="SSF81901">
    <property type="entry name" value="HCP-like"/>
    <property type="match status" value="2"/>
</dbReference>
<protein>
    <submittedName>
        <fullName evidence="5">Pentatricopeptide repeat-containing protein, chloroplastic</fullName>
    </submittedName>
</protein>
<dbReference type="PANTHER" id="PTHR47941">
    <property type="entry name" value="PENTATRICOPEPTIDE REPEAT-CONTAINING PROTEIN 3, MITOCHONDRIAL"/>
    <property type="match status" value="1"/>
</dbReference>
<feature type="domain" description="PROP1-like PPR" evidence="4">
    <location>
        <begin position="1216"/>
        <end position="1398"/>
    </location>
</feature>
<feature type="repeat" description="PPR" evidence="2">
    <location>
        <begin position="1183"/>
        <end position="1217"/>
    </location>
</feature>
<feature type="repeat" description="PPR" evidence="2">
    <location>
        <begin position="1148"/>
        <end position="1182"/>
    </location>
</feature>
<name>A0A1Q9C8H1_SYMMI</name>
<feature type="region of interest" description="Disordered" evidence="3">
    <location>
        <begin position="55"/>
        <end position="84"/>
    </location>
</feature>
<feature type="domain" description="PROP1-like PPR" evidence="4">
    <location>
        <begin position="976"/>
        <end position="1153"/>
    </location>
</feature>
<evidence type="ECO:0000313" key="6">
    <source>
        <dbReference type="Proteomes" id="UP000186817"/>
    </source>
</evidence>
<feature type="repeat" description="PPR" evidence="2">
    <location>
        <begin position="1253"/>
        <end position="1287"/>
    </location>
</feature>
<dbReference type="Pfam" id="PF13041">
    <property type="entry name" value="PPR_2"/>
    <property type="match status" value="2"/>
</dbReference>
<accession>A0A1Q9C8H1</accession>
<feature type="compositionally biased region" description="Basic and acidic residues" evidence="3">
    <location>
        <begin position="27"/>
        <end position="41"/>
    </location>
</feature>
<feature type="repeat" description="PPR" evidence="2">
    <location>
        <begin position="762"/>
        <end position="796"/>
    </location>
</feature>
<dbReference type="InterPro" id="IPR033443">
    <property type="entry name" value="PROP1-like_PPR_dom"/>
</dbReference>
<feature type="compositionally biased region" description="Basic and acidic residues" evidence="3">
    <location>
        <begin position="402"/>
        <end position="415"/>
    </location>
</feature>
<dbReference type="NCBIfam" id="TIGR00756">
    <property type="entry name" value="PPR"/>
    <property type="match status" value="15"/>
</dbReference>
<dbReference type="Pfam" id="PF17177">
    <property type="entry name" value="PPR_long"/>
    <property type="match status" value="2"/>
</dbReference>
<dbReference type="PROSITE" id="PS51375">
    <property type="entry name" value="PPR"/>
    <property type="match status" value="17"/>
</dbReference>